<gene>
    <name evidence="10" type="ORF">TSA1_12600</name>
</gene>
<reference evidence="10 11" key="1">
    <citation type="submission" date="2015-06" db="EMBL/GenBank/DDBJ databases">
        <title>Comparative genome analysis of nirS-carrying Bradyrhizobium sp. strains.</title>
        <authorList>
            <person name="Ishii S."/>
            <person name="Jang J."/>
            <person name="Nishizawa T."/>
            <person name="Senoo K."/>
        </authorList>
    </citation>
    <scope>NUCLEOTIDE SEQUENCE [LARGE SCALE GENOMIC DNA]</scope>
    <source>
        <strain evidence="10 11">TSA1</strain>
    </source>
</reference>
<evidence type="ECO:0000256" key="4">
    <source>
        <dbReference type="ARBA" id="ARBA00022475"/>
    </source>
</evidence>
<evidence type="ECO:0000256" key="3">
    <source>
        <dbReference type="ARBA" id="ARBA00022448"/>
    </source>
</evidence>
<accession>A0A2M6UAI4</accession>
<comment type="similarity">
    <text evidence="2">Belongs to the ABC-2 integral membrane protein family.</text>
</comment>
<feature type="transmembrane region" description="Helical" evidence="8">
    <location>
        <begin position="45"/>
        <end position="65"/>
    </location>
</feature>
<dbReference type="GO" id="GO:0016740">
    <property type="term" value="F:transferase activity"/>
    <property type="evidence" value="ECO:0007669"/>
    <property type="project" value="UniProtKB-KW"/>
</dbReference>
<feature type="transmembrane region" description="Helical" evidence="8">
    <location>
        <begin position="278"/>
        <end position="303"/>
    </location>
</feature>
<keyword evidence="3" id="KW-0813">Transport</keyword>
<keyword evidence="5 8" id="KW-0812">Transmembrane</keyword>
<feature type="transmembrane region" description="Helical" evidence="8">
    <location>
        <begin position="370"/>
        <end position="388"/>
    </location>
</feature>
<name>A0A2M6UAI4_9BRAD</name>
<feature type="domain" description="ABC transmembrane type-2" evidence="9">
    <location>
        <begin position="162"/>
        <end position="391"/>
    </location>
</feature>
<feature type="transmembrane region" description="Helical" evidence="8">
    <location>
        <begin position="200"/>
        <end position="221"/>
    </location>
</feature>
<evidence type="ECO:0000313" key="11">
    <source>
        <dbReference type="Proteomes" id="UP000228930"/>
    </source>
</evidence>
<comment type="caution">
    <text evidence="10">The sequence shown here is derived from an EMBL/GenBank/DDBJ whole genome shotgun (WGS) entry which is preliminary data.</text>
</comment>
<dbReference type="AlphaFoldDB" id="A0A2M6UAI4"/>
<evidence type="ECO:0000256" key="6">
    <source>
        <dbReference type="ARBA" id="ARBA00022989"/>
    </source>
</evidence>
<keyword evidence="6 8" id="KW-1133">Transmembrane helix</keyword>
<evidence type="ECO:0000259" key="9">
    <source>
        <dbReference type="PROSITE" id="PS51012"/>
    </source>
</evidence>
<dbReference type="PANTHER" id="PTHR30294">
    <property type="entry name" value="MEMBRANE COMPONENT OF ABC TRANSPORTER YHHJ-RELATED"/>
    <property type="match status" value="1"/>
</dbReference>
<evidence type="ECO:0000313" key="10">
    <source>
        <dbReference type="EMBL" id="PIT01511.1"/>
    </source>
</evidence>
<feature type="transmembrane region" description="Helical" evidence="8">
    <location>
        <begin position="248"/>
        <end position="272"/>
    </location>
</feature>
<keyword evidence="7 8" id="KW-0472">Membrane</keyword>
<evidence type="ECO:0000256" key="1">
    <source>
        <dbReference type="ARBA" id="ARBA00004651"/>
    </source>
</evidence>
<dbReference type="Gene3D" id="3.40.1710.10">
    <property type="entry name" value="abc type-2 transporter like domain"/>
    <property type="match status" value="1"/>
</dbReference>
<keyword evidence="11" id="KW-1185">Reference proteome</keyword>
<proteinExistence type="inferred from homology"/>
<organism evidence="10 11">
    <name type="scientific">Bradyrhizobium nitroreducens</name>
    <dbReference type="NCBI Taxonomy" id="709803"/>
    <lineage>
        <taxon>Bacteria</taxon>
        <taxon>Pseudomonadati</taxon>
        <taxon>Pseudomonadota</taxon>
        <taxon>Alphaproteobacteria</taxon>
        <taxon>Hyphomicrobiales</taxon>
        <taxon>Nitrobacteraceae</taxon>
        <taxon>Bradyrhizobium</taxon>
    </lineage>
</organism>
<dbReference type="EMBL" id="LFJC01000003">
    <property type="protein sequence ID" value="PIT01511.1"/>
    <property type="molecule type" value="Genomic_DNA"/>
</dbReference>
<dbReference type="GO" id="GO:0005886">
    <property type="term" value="C:plasma membrane"/>
    <property type="evidence" value="ECO:0007669"/>
    <property type="project" value="UniProtKB-SubCell"/>
</dbReference>
<evidence type="ECO:0000256" key="5">
    <source>
        <dbReference type="ARBA" id="ARBA00022692"/>
    </source>
</evidence>
<evidence type="ECO:0000256" key="8">
    <source>
        <dbReference type="SAM" id="Phobius"/>
    </source>
</evidence>
<dbReference type="PROSITE" id="PS51012">
    <property type="entry name" value="ABC_TM2"/>
    <property type="match status" value="1"/>
</dbReference>
<dbReference type="Proteomes" id="UP000228930">
    <property type="component" value="Unassembled WGS sequence"/>
</dbReference>
<keyword evidence="10" id="KW-0808">Transferase</keyword>
<dbReference type="InterPro" id="IPR013525">
    <property type="entry name" value="ABC2_TM"/>
</dbReference>
<feature type="transmembrane region" description="Helical" evidence="8">
    <location>
        <begin position="315"/>
        <end position="337"/>
    </location>
</feature>
<evidence type="ECO:0000256" key="2">
    <source>
        <dbReference type="ARBA" id="ARBA00007783"/>
    </source>
</evidence>
<evidence type="ECO:0000256" key="7">
    <source>
        <dbReference type="ARBA" id="ARBA00023136"/>
    </source>
</evidence>
<dbReference type="InterPro" id="IPR051449">
    <property type="entry name" value="ABC-2_transporter_component"/>
</dbReference>
<comment type="subcellular location">
    <subcellularLocation>
        <location evidence="1">Cell membrane</location>
        <topology evidence="1">Multi-pass membrane protein</topology>
    </subcellularLocation>
</comment>
<sequence length="393" mass="43428">MSAVDRPAPAQGPAPVHAIRERFGFLRRSYAMLIKEFIQLKRDRVSFAMIVMLPVMQLMLFGYAINTTPHHLPSAVLLQEDSDLARSILKALENTAYFRFLYEVHDVDDFDNLLKSGKVLFGVEIPRGFERAVRRGDKPALLVAADATDPVAASAAMGSLGMIVQTALKHDLYIGDPPEMPFEIRAHARYNPAASSSLNIVPGLVGTILTMTMLIFTALSVTREVERGTMESLLSMPIKPVEVMFGKIVPYVLVGFLQAFLIISIGVGLFGVPVLGNLFLLALLSTLFITTNLSIGYTISTVVQNQLQAMQMSMMFFLPSILLSGFMFPFAGMPTWAQYVGECLPLTHYLRIVRAIMLKGASMQNLRFDTLALAALMLLAMTIAVTRFRRTLD</sequence>
<dbReference type="Pfam" id="PF12698">
    <property type="entry name" value="ABC2_membrane_3"/>
    <property type="match status" value="1"/>
</dbReference>
<keyword evidence="4" id="KW-1003">Cell membrane</keyword>
<dbReference type="GO" id="GO:0140359">
    <property type="term" value="F:ABC-type transporter activity"/>
    <property type="evidence" value="ECO:0007669"/>
    <property type="project" value="InterPro"/>
</dbReference>
<protein>
    <submittedName>
        <fullName evidence="10">Mannose-1-phosphate guanyltransferase</fullName>
    </submittedName>
</protein>
<dbReference type="PANTHER" id="PTHR30294:SF29">
    <property type="entry name" value="MULTIDRUG ABC TRANSPORTER PERMEASE YBHS-RELATED"/>
    <property type="match status" value="1"/>
</dbReference>
<dbReference type="InterPro" id="IPR047817">
    <property type="entry name" value="ABC2_TM_bact-type"/>
</dbReference>
<dbReference type="RefSeq" id="WP_100176730.1">
    <property type="nucleotide sequence ID" value="NZ_LFJC01000003.1"/>
</dbReference>